<dbReference type="AlphaFoldDB" id="A0A317XPF8"/>
<protein>
    <submittedName>
        <fullName evidence="3">Uncharacterized protein</fullName>
    </submittedName>
</protein>
<organism evidence="3 4">
    <name type="scientific">Testicularia cyperi</name>
    <dbReference type="NCBI Taxonomy" id="1882483"/>
    <lineage>
        <taxon>Eukaryota</taxon>
        <taxon>Fungi</taxon>
        <taxon>Dikarya</taxon>
        <taxon>Basidiomycota</taxon>
        <taxon>Ustilaginomycotina</taxon>
        <taxon>Ustilaginomycetes</taxon>
        <taxon>Ustilaginales</taxon>
        <taxon>Anthracoideaceae</taxon>
        <taxon>Testicularia</taxon>
    </lineage>
</organism>
<dbReference type="Proteomes" id="UP000246740">
    <property type="component" value="Unassembled WGS sequence"/>
</dbReference>
<feature type="chain" id="PRO_5016262711" evidence="2">
    <location>
        <begin position="31"/>
        <end position="109"/>
    </location>
</feature>
<feature type="compositionally biased region" description="Polar residues" evidence="1">
    <location>
        <begin position="79"/>
        <end position="90"/>
    </location>
</feature>
<keyword evidence="2" id="KW-0732">Signal</keyword>
<evidence type="ECO:0000256" key="1">
    <source>
        <dbReference type="SAM" id="MobiDB-lite"/>
    </source>
</evidence>
<evidence type="ECO:0000313" key="4">
    <source>
        <dbReference type="Proteomes" id="UP000246740"/>
    </source>
</evidence>
<gene>
    <name evidence="3" type="ORF">BCV70DRAFT_106065</name>
</gene>
<sequence length="109" mass="11857">MRLTHTLTWSWAAAVVAAVLLLLYSPPVVAQDMAQYRQRYAGVRQLLALDGPGPQGQEMDDEFIAYAQTIEHTLAEASRLTTSNPVSSHSAPHLSPSQPPPIAVPTRPK</sequence>
<dbReference type="EMBL" id="KZ819193">
    <property type="protein sequence ID" value="PWZ00186.1"/>
    <property type="molecule type" value="Genomic_DNA"/>
</dbReference>
<evidence type="ECO:0000256" key="2">
    <source>
        <dbReference type="SAM" id="SignalP"/>
    </source>
</evidence>
<feature type="region of interest" description="Disordered" evidence="1">
    <location>
        <begin position="78"/>
        <end position="109"/>
    </location>
</feature>
<proteinExistence type="predicted"/>
<accession>A0A317XPF8</accession>
<feature type="signal peptide" evidence="2">
    <location>
        <begin position="1"/>
        <end position="30"/>
    </location>
</feature>
<dbReference type="InParanoid" id="A0A317XPF8"/>
<evidence type="ECO:0000313" key="3">
    <source>
        <dbReference type="EMBL" id="PWZ00186.1"/>
    </source>
</evidence>
<name>A0A317XPF8_9BASI</name>
<reference evidence="3 4" key="1">
    <citation type="journal article" date="2018" name="Mol. Biol. Evol.">
        <title>Broad Genomic Sampling Reveals a Smut Pathogenic Ancestry of the Fungal Clade Ustilaginomycotina.</title>
        <authorList>
            <person name="Kijpornyongpan T."/>
            <person name="Mondo S.J."/>
            <person name="Barry K."/>
            <person name="Sandor L."/>
            <person name="Lee J."/>
            <person name="Lipzen A."/>
            <person name="Pangilinan J."/>
            <person name="LaButti K."/>
            <person name="Hainaut M."/>
            <person name="Henrissat B."/>
            <person name="Grigoriev I.V."/>
            <person name="Spatafora J.W."/>
            <person name="Aime M.C."/>
        </authorList>
    </citation>
    <scope>NUCLEOTIDE SEQUENCE [LARGE SCALE GENOMIC DNA]</scope>
    <source>
        <strain evidence="3 4">MCA 3645</strain>
    </source>
</reference>
<keyword evidence="4" id="KW-1185">Reference proteome</keyword>